<dbReference type="PANTHER" id="PTHR35894:SF1">
    <property type="entry name" value="PHOSPHORIBULOKINASE _ URIDINE KINASE FAMILY"/>
    <property type="match status" value="1"/>
</dbReference>
<sequence>MYFEFFHFTRPPFANTADPGCFYASAAHREALATLLYGVRERKGLCLLTGPVGSGKTLLLRKLAADNPTFRCLFLTNPWLSEKELFSLLWQAWGEGDEPAFVREPLSAIQQALARQAKKDEALRFVLLADEAHLLPERLLEAVRLLLNLEDERGKLIQIVLSGQEELALILKQHHMRPLLQRVALFDHLRPFSLDDTICYVQHRLRTAGGDPYLFPRPCLEWIHQESRGVPRLINQICDHALIFAFGRESRVVERQDIEAALAKLPLAAVFLEPEAVSSHQRESPANAAQAEEQAAAGAASTPDLSPQQAAAADIPPEIPGLNAQSQSSPAAAPPFPPDGAARSPVDVAALGANVEAASAWPSSSPQKGGGQTRGHSLAWGQWFLSMGIALLLGAGGAYWWMHNQSPSESSLGRTLGPAPSRTQTEGMDRLGPSRASDTPVRSDRADAIASNRSAPAPFSTASEYSLDNNTVATAAQPVPVVQLPTTLPLPVATHSTEQVVNDTKAALTAISNHFGADNTTVRDLFTAANPGVNLDRITANTRIRLPQFRRTDMIVADQRGRFYLYYATLADDQQAAAVKQRLAPLGVSVMQLPTMLAGQTVIRLYLGPFTDFDEAARVADLVRFTYLPLLERSGASGS</sequence>
<dbReference type="InterPro" id="IPR003593">
    <property type="entry name" value="AAA+_ATPase"/>
</dbReference>
<dbReference type="SUPFAM" id="SSF52540">
    <property type="entry name" value="P-loop containing nucleoside triphosphate hydrolases"/>
    <property type="match status" value="1"/>
</dbReference>
<feature type="region of interest" description="Disordered" evidence="1">
    <location>
        <begin position="278"/>
        <end position="344"/>
    </location>
</feature>
<feature type="domain" description="SPOR" evidence="2">
    <location>
        <begin position="557"/>
        <end position="639"/>
    </location>
</feature>
<dbReference type="OrthoDB" id="9780149at2"/>
<dbReference type="RefSeq" id="WP_119335815.1">
    <property type="nucleotide sequence ID" value="NZ_AP018558.1"/>
</dbReference>
<dbReference type="SUPFAM" id="SSF110997">
    <property type="entry name" value="Sporulation related repeat"/>
    <property type="match status" value="1"/>
</dbReference>
<gene>
    <name evidence="3" type="ORF">HPTL_1904</name>
</gene>
<dbReference type="InterPro" id="IPR049945">
    <property type="entry name" value="AAA_22"/>
</dbReference>
<evidence type="ECO:0000313" key="4">
    <source>
        <dbReference type="Proteomes" id="UP000262004"/>
    </source>
</evidence>
<dbReference type="InterPro" id="IPR007730">
    <property type="entry name" value="SPOR-like_dom"/>
</dbReference>
<dbReference type="Gene3D" id="3.40.50.300">
    <property type="entry name" value="P-loop containing nucleotide triphosphate hydrolases"/>
    <property type="match status" value="1"/>
</dbReference>
<organism evidence="3 4">
    <name type="scientific">Hydrogenophilus thermoluteolus</name>
    <name type="common">Pseudomonas hydrogenothermophila</name>
    <dbReference type="NCBI Taxonomy" id="297"/>
    <lineage>
        <taxon>Bacteria</taxon>
        <taxon>Pseudomonadati</taxon>
        <taxon>Pseudomonadota</taxon>
        <taxon>Hydrogenophilia</taxon>
        <taxon>Hydrogenophilales</taxon>
        <taxon>Hydrogenophilaceae</taxon>
        <taxon>Hydrogenophilus</taxon>
    </lineage>
</organism>
<protein>
    <submittedName>
        <fullName evidence="3">ATPase</fullName>
    </submittedName>
</protein>
<proteinExistence type="predicted"/>
<evidence type="ECO:0000313" key="3">
    <source>
        <dbReference type="EMBL" id="BBD78160.1"/>
    </source>
</evidence>
<dbReference type="SMART" id="SM00382">
    <property type="entry name" value="AAA"/>
    <property type="match status" value="1"/>
</dbReference>
<dbReference type="GO" id="GO:0042834">
    <property type="term" value="F:peptidoglycan binding"/>
    <property type="evidence" value="ECO:0007669"/>
    <property type="project" value="InterPro"/>
</dbReference>
<dbReference type="EMBL" id="AP018558">
    <property type="protein sequence ID" value="BBD78160.1"/>
    <property type="molecule type" value="Genomic_DNA"/>
</dbReference>
<dbReference type="GO" id="GO:0016887">
    <property type="term" value="F:ATP hydrolysis activity"/>
    <property type="evidence" value="ECO:0007669"/>
    <property type="project" value="InterPro"/>
</dbReference>
<dbReference type="PROSITE" id="PS51724">
    <property type="entry name" value="SPOR"/>
    <property type="match status" value="1"/>
</dbReference>
<dbReference type="CDD" id="cd00009">
    <property type="entry name" value="AAA"/>
    <property type="match status" value="1"/>
</dbReference>
<dbReference type="Pfam" id="PF13401">
    <property type="entry name" value="AAA_22"/>
    <property type="match status" value="1"/>
</dbReference>
<accession>A0A2Z6E0Q5</accession>
<feature type="compositionally biased region" description="Low complexity" evidence="1">
    <location>
        <begin position="286"/>
        <end position="300"/>
    </location>
</feature>
<evidence type="ECO:0000259" key="2">
    <source>
        <dbReference type="PROSITE" id="PS51724"/>
    </source>
</evidence>
<dbReference type="PANTHER" id="PTHR35894">
    <property type="entry name" value="GENERAL SECRETION PATHWAY PROTEIN A-RELATED"/>
    <property type="match status" value="1"/>
</dbReference>
<evidence type="ECO:0000256" key="1">
    <source>
        <dbReference type="SAM" id="MobiDB-lite"/>
    </source>
</evidence>
<keyword evidence="4" id="KW-1185">Reference proteome</keyword>
<dbReference type="InterPro" id="IPR036680">
    <property type="entry name" value="SPOR-like_sf"/>
</dbReference>
<name>A0A2Z6E0Q5_HYDTE</name>
<dbReference type="InterPro" id="IPR027417">
    <property type="entry name" value="P-loop_NTPase"/>
</dbReference>
<dbReference type="Proteomes" id="UP000262004">
    <property type="component" value="Chromosome"/>
</dbReference>
<dbReference type="AlphaFoldDB" id="A0A2Z6E0Q5"/>
<dbReference type="KEGG" id="htl:HPTL_1904"/>
<dbReference type="Pfam" id="PF05036">
    <property type="entry name" value="SPOR"/>
    <property type="match status" value="1"/>
</dbReference>
<feature type="region of interest" description="Disordered" evidence="1">
    <location>
        <begin position="407"/>
        <end position="448"/>
    </location>
</feature>
<dbReference type="InterPro" id="IPR052026">
    <property type="entry name" value="ExeA_AAA_ATPase_DNA-bind"/>
</dbReference>
<reference evidence="3 4" key="1">
    <citation type="submission" date="2018-04" db="EMBL/GenBank/DDBJ databases">
        <title>Complete genome sequence of Hydrogenophilus thermoluteolus TH-1.</title>
        <authorList>
            <person name="Arai H."/>
        </authorList>
    </citation>
    <scope>NUCLEOTIDE SEQUENCE [LARGE SCALE GENOMIC DNA]</scope>
    <source>
        <strain evidence="3 4">TH-1</strain>
    </source>
</reference>